<dbReference type="SUPFAM" id="SSF51338">
    <property type="entry name" value="Composite domain of metallo-dependent hydrolases"/>
    <property type="match status" value="1"/>
</dbReference>
<dbReference type="EMBL" id="RBXT01000001">
    <property type="protein sequence ID" value="RKT80023.1"/>
    <property type="molecule type" value="Genomic_DNA"/>
</dbReference>
<evidence type="ECO:0000259" key="3">
    <source>
        <dbReference type="Pfam" id="PF01979"/>
    </source>
</evidence>
<evidence type="ECO:0000313" key="4">
    <source>
        <dbReference type="EMBL" id="RKT80023.1"/>
    </source>
</evidence>
<dbReference type="Proteomes" id="UP000278440">
    <property type="component" value="Unassembled WGS sequence"/>
</dbReference>
<dbReference type="RefSeq" id="WP_121034815.1">
    <property type="nucleotide sequence ID" value="NZ_RBXT01000001.1"/>
</dbReference>
<dbReference type="InterPro" id="IPR011042">
    <property type="entry name" value="6-blade_b-propeller_TolB-like"/>
</dbReference>
<organism evidence="4 5">
    <name type="scientific">Terracoccus luteus</name>
    <dbReference type="NCBI Taxonomy" id="53356"/>
    <lineage>
        <taxon>Bacteria</taxon>
        <taxon>Bacillati</taxon>
        <taxon>Actinomycetota</taxon>
        <taxon>Actinomycetes</taxon>
        <taxon>Micrococcales</taxon>
        <taxon>Intrasporangiaceae</taxon>
        <taxon>Terracoccus</taxon>
    </lineage>
</organism>
<dbReference type="Gene3D" id="2.30.40.10">
    <property type="entry name" value="Urease, subunit C, domain 1"/>
    <property type="match status" value="2"/>
</dbReference>
<comment type="similarity">
    <text evidence="1">Belongs to the TolB family.</text>
</comment>
<dbReference type="InterPro" id="IPR032466">
    <property type="entry name" value="Metal_Hydrolase"/>
</dbReference>
<dbReference type="InterPro" id="IPR011659">
    <property type="entry name" value="WD40"/>
</dbReference>
<dbReference type="Gene3D" id="2.120.10.30">
    <property type="entry name" value="TolB, C-terminal domain"/>
    <property type="match status" value="2"/>
</dbReference>
<dbReference type="InterPro" id="IPR011059">
    <property type="entry name" value="Metal-dep_hydrolase_composite"/>
</dbReference>
<gene>
    <name evidence="4" type="ORF">DFJ68_3502</name>
</gene>
<dbReference type="InterPro" id="IPR006680">
    <property type="entry name" value="Amidohydro-rel"/>
</dbReference>
<dbReference type="OrthoDB" id="262125at2"/>
<dbReference type="Pfam" id="PF07676">
    <property type="entry name" value="PD40"/>
    <property type="match status" value="6"/>
</dbReference>
<dbReference type="Gene3D" id="3.20.20.140">
    <property type="entry name" value="Metal-dependent hydrolases"/>
    <property type="match status" value="1"/>
</dbReference>
<evidence type="ECO:0000313" key="5">
    <source>
        <dbReference type="Proteomes" id="UP000278440"/>
    </source>
</evidence>
<sequence>MASPPTRSSAPAPTSADDPSQAGPTRRSVLGVAAGVAAVAPFVGIARADAAGHPAAAPAPTASDGTARTRLGAGTDFSVRVSPDGRRLALDLLGVLWVTSASGGTARRLTSDLFDIAQPDWSPDGETIAFQSYRDGVFNIWTVRPDGSQLRQLTQGPYDHREPRWSPDGRHIAFSSDARGSYGIYTYDTQTGNIAAVVDGTEEEYEPTWSPDGTKVAFVVADTRIDVVDVRTAARSTYVTQATGTVIHQPQWLNGTDVAYHWFHAGLNEYYVGTAPLVTGEEVFPFRASPGPDGRWFYTSDGKIHVRRTGSDAVGTVGFTAAVSLVTPEYTKKRRDFDSTKANPVVGIGSPTISPDGRRVAFRALGDLHELVIGGRVRPLVQDQWWKADPDFSPDGKSLAYATDRSGTLNLWVRDLSSGADRQVTFFTDLAAQSCRWSPDGRELAYLDQNGALYTVDVASGDVQRVFEATFEPGRPTWSPDGTVIALAAVRPYSRRYREGLSKILLVNRRTGEATYVDPGPDRSLQTRGDDGPVWSPDGSKLLYAMESVLWVLPVGRDGRPTGAPRQVTDLVSDAPTWAGDSKTVLYLSNGTLRTVEVSARGTRRDRAVALPLTWRNAPGPDRLVIHAGRLWDGSSERVRRDVDILVSGHRITGIQPHREGRPGTLVDASDKLVMPGLIDIHHHRQMQGYSYGNRQGPLWLSLGITTTRSPGDPAYQMVEEREAVQAGKRVAPRFYGTGEAIDGRRIYYNFMRPTFGNRQLGLELSRAGALDYDLMKCYVRLPTVWHKRVIEWAHPRGLPVTSHYHYPAMAFGGDGTEHIGATNRFGYSRTVTNVGSGYSDVISMFNDSRMARTPTLFVSSALYRDDTSLADDPRVKRMYPLWRQAALAATVATAKTTDQTVTLANLQNQVEQVKAMVRGGGLVTAGTDSPIDHLAISTHMNLRAMVKFGLTPYEALVTATRNSGAYLGEQLGQVKAGWYADLAIVDGDPLSDIADAANVTAVVSNGRHWTVEQLLAPWAGPTSTNPSATTVTGQSSTDGSAAGGSAARSATPAPAGRNRVLAPVPRHPSTQGFWWNAPEVLESAKHSCCAEH</sequence>
<comment type="caution">
    <text evidence="4">The sequence shown here is derived from an EMBL/GenBank/DDBJ whole genome shotgun (WGS) entry which is preliminary data.</text>
</comment>
<dbReference type="PANTHER" id="PTHR36842">
    <property type="entry name" value="PROTEIN TOLB HOMOLOG"/>
    <property type="match status" value="1"/>
</dbReference>
<feature type="region of interest" description="Disordered" evidence="2">
    <location>
        <begin position="1019"/>
        <end position="1073"/>
    </location>
</feature>
<evidence type="ECO:0000256" key="2">
    <source>
        <dbReference type="SAM" id="MobiDB-lite"/>
    </source>
</evidence>
<dbReference type="PROSITE" id="PS51318">
    <property type="entry name" value="TAT"/>
    <property type="match status" value="1"/>
</dbReference>
<dbReference type="SUPFAM" id="SSF51556">
    <property type="entry name" value="Metallo-dependent hydrolases"/>
    <property type="match status" value="1"/>
</dbReference>
<name>A0A495Y409_9MICO</name>
<feature type="compositionally biased region" description="Low complexity" evidence="2">
    <location>
        <begin position="1"/>
        <end position="22"/>
    </location>
</feature>
<feature type="compositionally biased region" description="Polar residues" evidence="2">
    <location>
        <begin position="1022"/>
        <end position="1033"/>
    </location>
</feature>
<reference evidence="4 5" key="1">
    <citation type="submission" date="2018-10" db="EMBL/GenBank/DDBJ databases">
        <title>Sequencing the genomes of 1000 actinobacteria strains.</title>
        <authorList>
            <person name="Klenk H.-P."/>
        </authorList>
    </citation>
    <scope>NUCLEOTIDE SEQUENCE [LARGE SCALE GENOMIC DNA]</scope>
    <source>
        <strain evidence="4 5">DSM 44267</strain>
    </source>
</reference>
<protein>
    <submittedName>
        <fullName evidence="4">Tol biopolymer transport system component</fullName>
    </submittedName>
</protein>
<dbReference type="PANTHER" id="PTHR36842:SF1">
    <property type="entry name" value="PROTEIN TOLB"/>
    <property type="match status" value="1"/>
</dbReference>
<evidence type="ECO:0000256" key="1">
    <source>
        <dbReference type="ARBA" id="ARBA00009820"/>
    </source>
</evidence>
<dbReference type="InterPro" id="IPR006311">
    <property type="entry name" value="TAT_signal"/>
</dbReference>
<feature type="domain" description="Amidohydrolase-related" evidence="3">
    <location>
        <begin position="899"/>
        <end position="1008"/>
    </location>
</feature>
<dbReference type="Pfam" id="PF01979">
    <property type="entry name" value="Amidohydro_1"/>
    <property type="match status" value="1"/>
</dbReference>
<dbReference type="SUPFAM" id="SSF82171">
    <property type="entry name" value="DPP6 N-terminal domain-like"/>
    <property type="match status" value="3"/>
</dbReference>
<feature type="region of interest" description="Disordered" evidence="2">
    <location>
        <begin position="1"/>
        <end position="26"/>
    </location>
</feature>
<accession>A0A495Y409</accession>
<keyword evidence="5" id="KW-1185">Reference proteome</keyword>
<proteinExistence type="inferred from homology"/>
<feature type="compositionally biased region" description="Low complexity" evidence="2">
    <location>
        <begin position="1034"/>
        <end position="1058"/>
    </location>
</feature>
<dbReference type="AlphaFoldDB" id="A0A495Y409"/>
<dbReference type="GO" id="GO:0016810">
    <property type="term" value="F:hydrolase activity, acting on carbon-nitrogen (but not peptide) bonds"/>
    <property type="evidence" value="ECO:0007669"/>
    <property type="project" value="InterPro"/>
</dbReference>
<dbReference type="Gene3D" id="3.30.110.90">
    <property type="entry name" value="Amidohydrolase"/>
    <property type="match status" value="1"/>
</dbReference>